<accession>A0A2N7UMB7</accession>
<keyword evidence="2 9" id="KW-0813">Transport</keyword>
<dbReference type="Pfam" id="PF04290">
    <property type="entry name" value="DctQ"/>
    <property type="match status" value="1"/>
</dbReference>
<dbReference type="AlphaFoldDB" id="A0A2N7UMB7"/>
<dbReference type="RefSeq" id="WP_102587061.1">
    <property type="nucleotide sequence ID" value="NZ_BNAE01000003.1"/>
</dbReference>
<comment type="subunit">
    <text evidence="9">The complex comprises the extracytoplasmic solute receptor protein and the two transmembrane proteins.</text>
</comment>
<organism evidence="11 12">
    <name type="scientific">Halomonas urumqiensis</name>
    <dbReference type="NCBI Taxonomy" id="1684789"/>
    <lineage>
        <taxon>Bacteria</taxon>
        <taxon>Pseudomonadati</taxon>
        <taxon>Pseudomonadota</taxon>
        <taxon>Gammaproteobacteria</taxon>
        <taxon>Oceanospirillales</taxon>
        <taxon>Halomonadaceae</taxon>
        <taxon>Halomonas</taxon>
    </lineage>
</organism>
<dbReference type="InterPro" id="IPR007387">
    <property type="entry name" value="TRAP_DctQ"/>
</dbReference>
<feature type="domain" description="Tripartite ATP-independent periplasmic transporters DctQ component" evidence="10">
    <location>
        <begin position="28"/>
        <end position="149"/>
    </location>
</feature>
<comment type="similarity">
    <text evidence="8 9">Belongs to the TRAP transporter small permease family.</text>
</comment>
<evidence type="ECO:0000256" key="8">
    <source>
        <dbReference type="ARBA" id="ARBA00038436"/>
    </source>
</evidence>
<evidence type="ECO:0000256" key="1">
    <source>
        <dbReference type="ARBA" id="ARBA00004429"/>
    </source>
</evidence>
<keyword evidence="7 9" id="KW-0472">Membrane</keyword>
<feature type="transmembrane region" description="Helical" evidence="9">
    <location>
        <begin position="12"/>
        <end position="34"/>
    </location>
</feature>
<dbReference type="InterPro" id="IPR055348">
    <property type="entry name" value="DctQ"/>
</dbReference>
<dbReference type="GO" id="GO:0005886">
    <property type="term" value="C:plasma membrane"/>
    <property type="evidence" value="ECO:0007669"/>
    <property type="project" value="UniProtKB-SubCell"/>
</dbReference>
<evidence type="ECO:0000256" key="7">
    <source>
        <dbReference type="ARBA" id="ARBA00023136"/>
    </source>
</evidence>
<dbReference type="GO" id="GO:0022857">
    <property type="term" value="F:transmembrane transporter activity"/>
    <property type="evidence" value="ECO:0007669"/>
    <property type="project" value="UniProtKB-UniRule"/>
</dbReference>
<evidence type="ECO:0000313" key="12">
    <source>
        <dbReference type="Proteomes" id="UP000235547"/>
    </source>
</evidence>
<dbReference type="PANTHER" id="PTHR35011">
    <property type="entry name" value="2,3-DIKETO-L-GULONATE TRAP TRANSPORTER SMALL PERMEASE PROTEIN YIAM"/>
    <property type="match status" value="1"/>
</dbReference>
<dbReference type="OrthoDB" id="5801785at2"/>
<name>A0A2N7UMB7_9GAMM</name>
<dbReference type="EMBL" id="PNRG01000008">
    <property type="protein sequence ID" value="PMR81578.1"/>
    <property type="molecule type" value="Genomic_DNA"/>
</dbReference>
<evidence type="ECO:0000313" key="11">
    <source>
        <dbReference type="EMBL" id="PMR81578.1"/>
    </source>
</evidence>
<evidence type="ECO:0000256" key="2">
    <source>
        <dbReference type="ARBA" id="ARBA00022448"/>
    </source>
</evidence>
<proteinExistence type="inferred from homology"/>
<evidence type="ECO:0000256" key="5">
    <source>
        <dbReference type="ARBA" id="ARBA00022692"/>
    </source>
</evidence>
<evidence type="ECO:0000259" key="10">
    <source>
        <dbReference type="Pfam" id="PF04290"/>
    </source>
</evidence>
<comment type="caution">
    <text evidence="9">Lacks conserved residue(s) required for the propagation of feature annotation.</text>
</comment>
<keyword evidence="3" id="KW-1003">Cell membrane</keyword>
<dbReference type="PANTHER" id="PTHR35011:SF2">
    <property type="entry name" value="2,3-DIKETO-L-GULONATE TRAP TRANSPORTER SMALL PERMEASE PROTEIN YIAM"/>
    <property type="match status" value="1"/>
</dbReference>
<sequence>MSSYTQFKNAYCRFLEVLVIIIMIGLASVVVIGFTSRLLGSPLSWYDELAATGLAWLTYYGAALGAAKGAHITCPSVLNMCPPSVRVPVALVAEAITIIFFIFLGYAGYQVIQILEGVNMVSLPAISLQLTQSAIPIGSALFIIGELLRIPDVIESARGKGFIDHELEEAGIDVDDVQAASSQTAGNQTASPQTRG</sequence>
<comment type="subcellular location">
    <subcellularLocation>
        <location evidence="1 9">Cell inner membrane</location>
        <topology evidence="1 9">Multi-pass membrane protein</topology>
    </subcellularLocation>
</comment>
<keyword evidence="5 9" id="KW-0812">Transmembrane</keyword>
<reference evidence="11 12" key="1">
    <citation type="submission" date="2018-01" db="EMBL/GenBank/DDBJ databases">
        <title>Halomonas endophytica sp. nov., isolated from storage liquid in the stems of Populus euphratica.</title>
        <authorList>
            <person name="Chen C."/>
        </authorList>
    </citation>
    <scope>NUCLEOTIDE SEQUENCE [LARGE SCALE GENOMIC DNA]</scope>
    <source>
        <strain evidence="11 12">BZ-SZ-XJ27</strain>
    </source>
</reference>
<protein>
    <recommendedName>
        <fullName evidence="9">TRAP transporter small permease protein</fullName>
    </recommendedName>
</protein>
<comment type="caution">
    <text evidence="11">The sequence shown here is derived from an EMBL/GenBank/DDBJ whole genome shotgun (WGS) entry which is preliminary data.</text>
</comment>
<evidence type="ECO:0000256" key="4">
    <source>
        <dbReference type="ARBA" id="ARBA00022519"/>
    </source>
</evidence>
<dbReference type="Proteomes" id="UP000235547">
    <property type="component" value="Unassembled WGS sequence"/>
</dbReference>
<evidence type="ECO:0000256" key="9">
    <source>
        <dbReference type="RuleBase" id="RU369079"/>
    </source>
</evidence>
<evidence type="ECO:0000256" key="3">
    <source>
        <dbReference type="ARBA" id="ARBA00022475"/>
    </source>
</evidence>
<feature type="transmembrane region" description="Helical" evidence="9">
    <location>
        <begin position="87"/>
        <end position="109"/>
    </location>
</feature>
<dbReference type="GO" id="GO:0015740">
    <property type="term" value="P:C4-dicarboxylate transport"/>
    <property type="evidence" value="ECO:0007669"/>
    <property type="project" value="TreeGrafter"/>
</dbReference>
<feature type="transmembrane region" description="Helical" evidence="9">
    <location>
        <begin position="49"/>
        <end position="67"/>
    </location>
</feature>
<keyword evidence="4 9" id="KW-0997">Cell inner membrane</keyword>
<gene>
    <name evidence="11" type="ORF">C1H70_04050</name>
</gene>
<keyword evidence="6 9" id="KW-1133">Transmembrane helix</keyword>
<keyword evidence="12" id="KW-1185">Reference proteome</keyword>
<evidence type="ECO:0000256" key="6">
    <source>
        <dbReference type="ARBA" id="ARBA00022989"/>
    </source>
</evidence>
<comment type="function">
    <text evidence="9">Part of the tripartite ATP-independent periplasmic (TRAP) transport system.</text>
</comment>